<evidence type="ECO:0000313" key="2">
    <source>
        <dbReference type="Proteomes" id="UP000887540"/>
    </source>
</evidence>
<keyword evidence="1" id="KW-0732">Signal</keyword>
<feature type="chain" id="PRO_5038076967" evidence="1">
    <location>
        <begin position="27"/>
        <end position="178"/>
    </location>
</feature>
<keyword evidence="2" id="KW-1185">Reference proteome</keyword>
<evidence type="ECO:0000256" key="1">
    <source>
        <dbReference type="SAM" id="SignalP"/>
    </source>
</evidence>
<organism evidence="2 3">
    <name type="scientific">Acrobeloides nanus</name>
    <dbReference type="NCBI Taxonomy" id="290746"/>
    <lineage>
        <taxon>Eukaryota</taxon>
        <taxon>Metazoa</taxon>
        <taxon>Ecdysozoa</taxon>
        <taxon>Nematoda</taxon>
        <taxon>Chromadorea</taxon>
        <taxon>Rhabditida</taxon>
        <taxon>Tylenchina</taxon>
        <taxon>Cephalobomorpha</taxon>
        <taxon>Cephaloboidea</taxon>
        <taxon>Cephalobidae</taxon>
        <taxon>Acrobeloides</taxon>
    </lineage>
</organism>
<sequence length="178" mass="20760">MLKKSPSFFTNLILASSLTLMAEIRCDRFVEDFPRFLQQIWPSFSTEVNMRISSSAYGFGGVGIEKFFGGNTHENKNKLFIEDSASVSEDFCELFVKFFQTTQNPANLFREISIWTSNNLNRVSRIFLEQEHVPFIQDGLEKMFKIERTDNWVMEISWQALCTMKFVVFKDPKFMANV</sequence>
<proteinExistence type="predicted"/>
<name>A0A914E350_9BILA</name>
<feature type="signal peptide" evidence="1">
    <location>
        <begin position="1"/>
        <end position="26"/>
    </location>
</feature>
<dbReference type="WBParaSite" id="ACRNAN_scaffold525.g14770.t1">
    <property type="protein sequence ID" value="ACRNAN_scaffold525.g14770.t1"/>
    <property type="gene ID" value="ACRNAN_scaffold525.g14770"/>
</dbReference>
<evidence type="ECO:0000313" key="3">
    <source>
        <dbReference type="WBParaSite" id="ACRNAN_scaffold525.g14770.t1"/>
    </source>
</evidence>
<protein>
    <submittedName>
        <fullName evidence="3">Uncharacterized protein</fullName>
    </submittedName>
</protein>
<accession>A0A914E350</accession>
<reference evidence="3" key="1">
    <citation type="submission" date="2022-11" db="UniProtKB">
        <authorList>
            <consortium name="WormBaseParasite"/>
        </authorList>
    </citation>
    <scope>IDENTIFICATION</scope>
</reference>
<dbReference type="AlphaFoldDB" id="A0A914E350"/>
<dbReference type="Proteomes" id="UP000887540">
    <property type="component" value="Unplaced"/>
</dbReference>